<sequence>MKKIILLLAIVVIAVLLAFMSLPEDPGRQSTVSPEQAGKQAEEDAQASADNNGGEQTTVKTMEDARLEALKAEYAKLERARRNLRQRLQNVAYYLREAELPEAEGGDIRDDLNSANRLLINPPLLGAFNGIDGVRDELKRLERTNQQLDAHEQTLREHGAGDDSGN</sequence>
<evidence type="ECO:0000313" key="3">
    <source>
        <dbReference type="EMBL" id="MCS3902485.1"/>
    </source>
</evidence>
<protein>
    <submittedName>
        <fullName evidence="3">Uncharacterized protein YxeA</fullName>
    </submittedName>
</protein>
<reference evidence="3" key="1">
    <citation type="submission" date="2022-08" db="EMBL/GenBank/DDBJ databases">
        <title>Genomic Encyclopedia of Type Strains, Phase III (KMG-III): the genomes of soil and plant-associated and newly described type strains.</title>
        <authorList>
            <person name="Whitman W."/>
        </authorList>
    </citation>
    <scope>NUCLEOTIDE SEQUENCE</scope>
    <source>
        <strain evidence="3">HMT 1</strain>
    </source>
</reference>
<feature type="region of interest" description="Disordered" evidence="2">
    <location>
        <begin position="142"/>
        <end position="166"/>
    </location>
</feature>
<evidence type="ECO:0000256" key="2">
    <source>
        <dbReference type="SAM" id="MobiDB-lite"/>
    </source>
</evidence>
<keyword evidence="1" id="KW-0175">Coiled coil</keyword>
<dbReference type="RefSeq" id="WP_259054024.1">
    <property type="nucleotide sequence ID" value="NZ_JANUCT010000003.1"/>
</dbReference>
<dbReference type="AlphaFoldDB" id="A0AAE3L0R3"/>
<feature type="compositionally biased region" description="Polar residues" evidence="2">
    <location>
        <begin position="48"/>
        <end position="60"/>
    </location>
</feature>
<feature type="region of interest" description="Disordered" evidence="2">
    <location>
        <begin position="25"/>
        <end position="60"/>
    </location>
</feature>
<proteinExistence type="predicted"/>
<evidence type="ECO:0000256" key="1">
    <source>
        <dbReference type="SAM" id="Coils"/>
    </source>
</evidence>
<evidence type="ECO:0000313" key="4">
    <source>
        <dbReference type="Proteomes" id="UP001204445"/>
    </source>
</evidence>
<accession>A0AAE3L0R3</accession>
<comment type="caution">
    <text evidence="3">The sequence shown here is derived from an EMBL/GenBank/DDBJ whole genome shotgun (WGS) entry which is preliminary data.</text>
</comment>
<feature type="coiled-coil region" evidence="1">
    <location>
        <begin position="60"/>
        <end position="87"/>
    </location>
</feature>
<dbReference type="Proteomes" id="UP001204445">
    <property type="component" value="Unassembled WGS sequence"/>
</dbReference>
<organism evidence="3 4">
    <name type="scientific">Methylohalomonas lacus</name>
    <dbReference type="NCBI Taxonomy" id="398773"/>
    <lineage>
        <taxon>Bacteria</taxon>
        <taxon>Pseudomonadati</taxon>
        <taxon>Pseudomonadota</taxon>
        <taxon>Gammaproteobacteria</taxon>
        <taxon>Methylohalomonadales</taxon>
        <taxon>Methylohalomonadaceae</taxon>
        <taxon>Methylohalomonas</taxon>
    </lineage>
</organism>
<keyword evidence="4" id="KW-1185">Reference proteome</keyword>
<gene>
    <name evidence="3" type="ORF">J2T55_000489</name>
</gene>
<name>A0AAE3L0R3_9GAMM</name>
<dbReference type="EMBL" id="JANUCT010000003">
    <property type="protein sequence ID" value="MCS3902485.1"/>
    <property type="molecule type" value="Genomic_DNA"/>
</dbReference>